<dbReference type="GeneID" id="62194390"/>
<feature type="region of interest" description="Disordered" evidence="4">
    <location>
        <begin position="325"/>
        <end position="369"/>
    </location>
</feature>
<dbReference type="GO" id="GO:0033698">
    <property type="term" value="C:Rpd3L complex"/>
    <property type="evidence" value="ECO:0007669"/>
    <property type="project" value="TreeGrafter"/>
</dbReference>
<dbReference type="InterPro" id="IPR013083">
    <property type="entry name" value="Znf_RING/FYVE/PHD"/>
</dbReference>
<dbReference type="PANTHER" id="PTHR47793">
    <property type="entry name" value="HISTONE DEACETYLASE COMPLEX SUBUNIT CTI6"/>
    <property type="match status" value="1"/>
</dbReference>
<dbReference type="PANTHER" id="PTHR47793:SF1">
    <property type="entry name" value="HISTONE DEACETYLASE COMPLEX SUBUNIT CTI6"/>
    <property type="match status" value="1"/>
</dbReference>
<reference evidence="6" key="1">
    <citation type="submission" date="2020-10" db="EMBL/GenBank/DDBJ databases">
        <authorList>
            <person name="Roach M.J.R."/>
        </authorList>
    </citation>
    <scope>NUCLEOTIDE SEQUENCE</scope>
    <source>
        <strain evidence="6">CBS 1945</strain>
    </source>
</reference>
<evidence type="ECO:0000256" key="1">
    <source>
        <dbReference type="ARBA" id="ARBA00022723"/>
    </source>
</evidence>
<feature type="region of interest" description="Disordered" evidence="4">
    <location>
        <begin position="207"/>
        <end position="299"/>
    </location>
</feature>
<dbReference type="Proteomes" id="UP000662931">
    <property type="component" value="Chromosome 1"/>
</dbReference>
<dbReference type="GO" id="GO:0070210">
    <property type="term" value="C:Rpd3L-Expanded complex"/>
    <property type="evidence" value="ECO:0007669"/>
    <property type="project" value="TreeGrafter"/>
</dbReference>
<dbReference type="InterPro" id="IPR019786">
    <property type="entry name" value="Zinc_finger_PHD-type_CS"/>
</dbReference>
<dbReference type="GO" id="GO:0008270">
    <property type="term" value="F:zinc ion binding"/>
    <property type="evidence" value="ECO:0007669"/>
    <property type="project" value="UniProtKB-KW"/>
</dbReference>
<dbReference type="SUPFAM" id="SSF57903">
    <property type="entry name" value="FYVE/PHD zinc finger"/>
    <property type="match status" value="1"/>
</dbReference>
<dbReference type="Gene3D" id="3.30.40.10">
    <property type="entry name" value="Zinc/RING finger domain, C3HC4 (zinc finger)"/>
    <property type="match status" value="1"/>
</dbReference>
<dbReference type="InterPro" id="IPR001965">
    <property type="entry name" value="Znf_PHD"/>
</dbReference>
<dbReference type="InterPro" id="IPR011011">
    <property type="entry name" value="Znf_FYVE_PHD"/>
</dbReference>
<dbReference type="CDD" id="cd15550">
    <property type="entry name" value="PHD_MLL5"/>
    <property type="match status" value="1"/>
</dbReference>
<dbReference type="AlphaFoldDB" id="A0A875RXB3"/>
<keyword evidence="7" id="KW-1185">Reference proteome</keyword>
<keyword evidence="2" id="KW-0863">Zinc-finger</keyword>
<evidence type="ECO:0000313" key="7">
    <source>
        <dbReference type="Proteomes" id="UP000662931"/>
    </source>
</evidence>
<evidence type="ECO:0000256" key="3">
    <source>
        <dbReference type="ARBA" id="ARBA00022833"/>
    </source>
</evidence>
<evidence type="ECO:0000313" key="6">
    <source>
        <dbReference type="EMBL" id="QPG73676.1"/>
    </source>
</evidence>
<feature type="compositionally biased region" description="Polar residues" evidence="4">
    <location>
        <begin position="332"/>
        <end position="341"/>
    </location>
</feature>
<organism evidence="6 7">
    <name type="scientific">Eeniella nana</name>
    <name type="common">Yeast</name>
    <name type="synonym">Brettanomyces nanus</name>
    <dbReference type="NCBI Taxonomy" id="13502"/>
    <lineage>
        <taxon>Eukaryota</taxon>
        <taxon>Fungi</taxon>
        <taxon>Dikarya</taxon>
        <taxon>Ascomycota</taxon>
        <taxon>Saccharomycotina</taxon>
        <taxon>Pichiomycetes</taxon>
        <taxon>Pichiales</taxon>
        <taxon>Pichiaceae</taxon>
        <taxon>Brettanomyces</taxon>
    </lineage>
</organism>
<dbReference type="InterPro" id="IPR053051">
    <property type="entry name" value="HDAC_complex_subunit"/>
</dbReference>
<feature type="compositionally biased region" description="Acidic residues" evidence="4">
    <location>
        <begin position="160"/>
        <end position="176"/>
    </location>
</feature>
<dbReference type="OrthoDB" id="418595at2759"/>
<evidence type="ECO:0000256" key="4">
    <source>
        <dbReference type="SAM" id="MobiDB-lite"/>
    </source>
</evidence>
<dbReference type="GO" id="GO:0061186">
    <property type="term" value="P:negative regulation of silent mating-type cassette heterochromatin formation"/>
    <property type="evidence" value="ECO:0007669"/>
    <property type="project" value="TreeGrafter"/>
</dbReference>
<gene>
    <name evidence="6" type="ORF">FOA43_000989</name>
</gene>
<dbReference type="GO" id="GO:0061188">
    <property type="term" value="P:negative regulation of rDNA heterochromatin formation"/>
    <property type="evidence" value="ECO:0007669"/>
    <property type="project" value="TreeGrafter"/>
</dbReference>
<evidence type="ECO:0000259" key="5">
    <source>
        <dbReference type="SMART" id="SM00249"/>
    </source>
</evidence>
<protein>
    <recommendedName>
        <fullName evidence="5">Zinc finger PHD-type domain-containing protein</fullName>
    </recommendedName>
</protein>
<name>A0A875RXB3_EENNA</name>
<proteinExistence type="predicted"/>
<dbReference type="RefSeq" id="XP_038777241.1">
    <property type="nucleotide sequence ID" value="XM_038921313.1"/>
</dbReference>
<keyword evidence="3" id="KW-0862">Zinc</keyword>
<dbReference type="PROSITE" id="PS01359">
    <property type="entry name" value="ZF_PHD_1"/>
    <property type="match status" value="1"/>
</dbReference>
<dbReference type="EMBL" id="CP064812">
    <property type="protein sequence ID" value="QPG73676.1"/>
    <property type="molecule type" value="Genomic_DNA"/>
</dbReference>
<dbReference type="KEGG" id="bnn:FOA43_000989"/>
<accession>A0A875RXB3</accession>
<feature type="compositionally biased region" description="Basic residues" evidence="4">
    <location>
        <begin position="136"/>
        <end position="145"/>
    </location>
</feature>
<feature type="domain" description="Zinc finger PHD-type" evidence="5">
    <location>
        <begin position="40"/>
        <end position="99"/>
    </location>
</feature>
<sequence>MRRQSRRFHYTEDAPYEEAETAATNNEEAGNNELIEEVTRCVCGSDDLIIPDDSGSDFDDVDTGFFIQCELCSVWQHGYCVGIKTENTAPEKYWCEQCRPDMHYLFMDRYGIQRSQYNPDAEHNEHSSDNINHSSKNSRRSTRRKRSEEKVNIPANPEPGIEEEKDDTNDEGDSDDKDGKHKRSRKTLHSVRDYNYEAMLRKALEESARESGVQPEEINVSSTEVPPFRNTRASSKRRARSGSNTSDEGDENGTDSHPLRHSRSGSSSDRVLDSNSGNESSSSTFKNARSTRSSKRRKVAITAPAAIAVVSSTVKTAAAAAATVSALTADSGSDSNASKGLSRSETRTRTKRSKRTKQPKENNFEEDKPFRVNVPSSRISMNEMKRRVFSIMEFISNIQLELSSEEDTKNSLLGMQDDKSGFRTPENTELQKILISCYNESVVRLDSLTKRLNEWENKYR</sequence>
<keyword evidence="1" id="KW-0479">Metal-binding</keyword>
<dbReference type="Pfam" id="PF20826">
    <property type="entry name" value="PHD_5"/>
    <property type="match status" value="1"/>
</dbReference>
<feature type="compositionally biased region" description="Basic and acidic residues" evidence="4">
    <location>
        <begin position="358"/>
        <end position="369"/>
    </location>
</feature>
<evidence type="ECO:0000256" key="2">
    <source>
        <dbReference type="ARBA" id="ARBA00022771"/>
    </source>
</evidence>
<feature type="region of interest" description="Disordered" evidence="4">
    <location>
        <begin position="118"/>
        <end position="188"/>
    </location>
</feature>
<feature type="compositionally biased region" description="Low complexity" evidence="4">
    <location>
        <begin position="274"/>
        <end position="283"/>
    </location>
</feature>
<dbReference type="SMART" id="SM00249">
    <property type="entry name" value="PHD"/>
    <property type="match status" value="1"/>
</dbReference>